<comment type="caution">
    <text evidence="2">The sequence shown here is derived from an EMBL/GenBank/DDBJ whole genome shotgun (WGS) entry which is preliminary data.</text>
</comment>
<sequence>MTHLEKLVVDRFAAAFEAVAGERVDPVVRRSQHADFQVDGPCRWPADSPGRLATSPPTCCRGPTSPA</sequence>
<proteinExistence type="predicted"/>
<keyword evidence="3" id="KW-1185">Reference proteome</keyword>
<evidence type="ECO:0000313" key="3">
    <source>
        <dbReference type="Proteomes" id="UP000587527"/>
    </source>
</evidence>
<accession>A0A841BKT5</accession>
<evidence type="ECO:0000313" key="2">
    <source>
        <dbReference type="EMBL" id="MBB5868894.1"/>
    </source>
</evidence>
<dbReference type="EMBL" id="JACHMN010000002">
    <property type="protein sequence ID" value="MBB5868894.1"/>
    <property type="molecule type" value="Genomic_DNA"/>
</dbReference>
<organism evidence="2 3">
    <name type="scientific">Allocatelliglobosispora scoriae</name>
    <dbReference type="NCBI Taxonomy" id="643052"/>
    <lineage>
        <taxon>Bacteria</taxon>
        <taxon>Bacillati</taxon>
        <taxon>Actinomycetota</taxon>
        <taxon>Actinomycetes</taxon>
        <taxon>Micromonosporales</taxon>
        <taxon>Micromonosporaceae</taxon>
        <taxon>Allocatelliglobosispora</taxon>
    </lineage>
</organism>
<feature type="region of interest" description="Disordered" evidence="1">
    <location>
        <begin position="47"/>
        <end position="67"/>
    </location>
</feature>
<name>A0A841BKT5_9ACTN</name>
<reference evidence="2 3" key="1">
    <citation type="submission" date="2020-08" db="EMBL/GenBank/DDBJ databases">
        <title>Sequencing the genomes of 1000 actinobacteria strains.</title>
        <authorList>
            <person name="Klenk H.-P."/>
        </authorList>
    </citation>
    <scope>NUCLEOTIDE SEQUENCE [LARGE SCALE GENOMIC DNA]</scope>
    <source>
        <strain evidence="2 3">DSM 45362</strain>
    </source>
</reference>
<dbReference type="AlphaFoldDB" id="A0A841BKT5"/>
<gene>
    <name evidence="2" type="ORF">F4553_002273</name>
</gene>
<evidence type="ECO:0000256" key="1">
    <source>
        <dbReference type="SAM" id="MobiDB-lite"/>
    </source>
</evidence>
<protein>
    <submittedName>
        <fullName evidence="2">Uncharacterized protein</fullName>
    </submittedName>
</protein>
<dbReference type="Proteomes" id="UP000587527">
    <property type="component" value="Unassembled WGS sequence"/>
</dbReference>